<keyword evidence="2" id="KW-1185">Reference proteome</keyword>
<organism evidence="1 2">
    <name type="scientific">Nicotiana attenuata</name>
    <name type="common">Coyote tobacco</name>
    <dbReference type="NCBI Taxonomy" id="49451"/>
    <lineage>
        <taxon>Eukaryota</taxon>
        <taxon>Viridiplantae</taxon>
        <taxon>Streptophyta</taxon>
        <taxon>Embryophyta</taxon>
        <taxon>Tracheophyta</taxon>
        <taxon>Spermatophyta</taxon>
        <taxon>Magnoliopsida</taxon>
        <taxon>eudicotyledons</taxon>
        <taxon>Gunneridae</taxon>
        <taxon>Pentapetalae</taxon>
        <taxon>asterids</taxon>
        <taxon>lamiids</taxon>
        <taxon>Solanales</taxon>
        <taxon>Solanaceae</taxon>
        <taxon>Nicotianoideae</taxon>
        <taxon>Nicotianeae</taxon>
        <taxon>Nicotiana</taxon>
    </lineage>
</organism>
<comment type="caution">
    <text evidence="1">The sequence shown here is derived from an EMBL/GenBank/DDBJ whole genome shotgun (WGS) entry which is preliminary data.</text>
</comment>
<gene>
    <name evidence="1" type="ORF">A4A49_13251</name>
</gene>
<dbReference type="Proteomes" id="UP000187609">
    <property type="component" value="Unassembled WGS sequence"/>
</dbReference>
<accession>A0A314LAQ2</accession>
<proteinExistence type="predicted"/>
<sequence>MNATLWRLISCPDLSRSNNCLIVTTVVCQVLITCDNCDQILAVNKCDQILAVNRSQYITESDYMIEE</sequence>
<evidence type="ECO:0000313" key="2">
    <source>
        <dbReference type="Proteomes" id="UP000187609"/>
    </source>
</evidence>
<dbReference type="AlphaFoldDB" id="A0A314LAQ2"/>
<dbReference type="EMBL" id="MJEQ01000174">
    <property type="protein sequence ID" value="OIT38770.1"/>
    <property type="molecule type" value="Genomic_DNA"/>
</dbReference>
<reference evidence="1" key="1">
    <citation type="submission" date="2016-11" db="EMBL/GenBank/DDBJ databases">
        <title>The genome of Nicotiana attenuata.</title>
        <authorList>
            <person name="Xu S."/>
            <person name="Brockmoeller T."/>
            <person name="Gaquerel E."/>
            <person name="Navarro A."/>
            <person name="Kuhl H."/>
            <person name="Gase K."/>
            <person name="Ling Z."/>
            <person name="Zhou W."/>
            <person name="Kreitzer C."/>
            <person name="Stanke M."/>
            <person name="Tang H."/>
            <person name="Lyons E."/>
            <person name="Pandey P."/>
            <person name="Pandey S.P."/>
            <person name="Timmermann B."/>
            <person name="Baldwin I.T."/>
        </authorList>
    </citation>
    <scope>NUCLEOTIDE SEQUENCE [LARGE SCALE GENOMIC DNA]</scope>
    <source>
        <strain evidence="1">UT</strain>
    </source>
</reference>
<evidence type="ECO:0000313" key="1">
    <source>
        <dbReference type="EMBL" id="OIT38770.1"/>
    </source>
</evidence>
<dbReference type="Gramene" id="OIT38770">
    <property type="protein sequence ID" value="OIT38770"/>
    <property type="gene ID" value="A4A49_13251"/>
</dbReference>
<name>A0A314LAQ2_NICAT</name>
<protein>
    <submittedName>
        <fullName evidence="1">Uncharacterized protein</fullName>
    </submittedName>
</protein>